<evidence type="ECO:0000256" key="3">
    <source>
        <dbReference type="ARBA" id="ARBA00022630"/>
    </source>
</evidence>
<comment type="similarity">
    <text evidence="2 5">Belongs to the GMC oxidoreductase family.</text>
</comment>
<dbReference type="InterPro" id="IPR000172">
    <property type="entry name" value="GMC_OxRdtase_N"/>
</dbReference>
<feature type="domain" description="Glucose-methanol-choline oxidoreductase N-terminal" evidence="6">
    <location>
        <begin position="15"/>
        <end position="38"/>
    </location>
</feature>
<keyword evidence="3 5" id="KW-0285">Flavoprotein</keyword>
<comment type="caution">
    <text evidence="7">The sequence shown here is derived from an EMBL/GenBank/DDBJ whole genome shotgun (WGS) entry which is preliminary data.</text>
</comment>
<dbReference type="Pfam" id="PF00732">
    <property type="entry name" value="GMC_oxred_N"/>
    <property type="match status" value="1"/>
</dbReference>
<dbReference type="Gene3D" id="3.50.50.60">
    <property type="entry name" value="FAD/NAD(P)-binding domain"/>
    <property type="match status" value="1"/>
</dbReference>
<gene>
    <name evidence="7" type="ORF">HPB48_000857</name>
</gene>
<organism evidence="7 8">
    <name type="scientific">Haemaphysalis longicornis</name>
    <name type="common">Bush tick</name>
    <dbReference type="NCBI Taxonomy" id="44386"/>
    <lineage>
        <taxon>Eukaryota</taxon>
        <taxon>Metazoa</taxon>
        <taxon>Ecdysozoa</taxon>
        <taxon>Arthropoda</taxon>
        <taxon>Chelicerata</taxon>
        <taxon>Arachnida</taxon>
        <taxon>Acari</taxon>
        <taxon>Parasitiformes</taxon>
        <taxon>Ixodida</taxon>
        <taxon>Ixodoidea</taxon>
        <taxon>Ixodidae</taxon>
        <taxon>Haemaphysalinae</taxon>
        <taxon>Haemaphysalis</taxon>
    </lineage>
</organism>
<keyword evidence="8" id="KW-1185">Reference proteome</keyword>
<evidence type="ECO:0000313" key="8">
    <source>
        <dbReference type="Proteomes" id="UP000821853"/>
    </source>
</evidence>
<evidence type="ECO:0000256" key="5">
    <source>
        <dbReference type="RuleBase" id="RU003968"/>
    </source>
</evidence>
<name>A0A9J6G994_HAELO</name>
<dbReference type="GO" id="GO:0016614">
    <property type="term" value="F:oxidoreductase activity, acting on CH-OH group of donors"/>
    <property type="evidence" value="ECO:0007669"/>
    <property type="project" value="InterPro"/>
</dbReference>
<dbReference type="VEuPathDB" id="VectorBase:HLOH_043260"/>
<sequence>MFPRALSQRSALPRGKVLGGSSVLNFMLYTRGSRHDYHRWSEEYGATGWSYQDVLQHFKEIEDYRVETPDGKHLI</sequence>
<comment type="cofactor">
    <cofactor evidence="1">
        <name>FAD</name>
        <dbReference type="ChEBI" id="CHEBI:57692"/>
    </cofactor>
</comment>
<dbReference type="InterPro" id="IPR012132">
    <property type="entry name" value="GMC_OxRdtase"/>
</dbReference>
<dbReference type="PANTHER" id="PTHR11552:SF147">
    <property type="entry name" value="CHOLINE DEHYDROGENASE, MITOCHONDRIAL"/>
    <property type="match status" value="1"/>
</dbReference>
<dbReference type="PANTHER" id="PTHR11552">
    <property type="entry name" value="GLUCOSE-METHANOL-CHOLINE GMC OXIDOREDUCTASE"/>
    <property type="match status" value="1"/>
</dbReference>
<reference evidence="7 8" key="1">
    <citation type="journal article" date="2020" name="Cell">
        <title>Large-Scale Comparative Analyses of Tick Genomes Elucidate Their Genetic Diversity and Vector Capacities.</title>
        <authorList>
            <consortium name="Tick Genome and Microbiome Consortium (TIGMIC)"/>
            <person name="Jia N."/>
            <person name="Wang J."/>
            <person name="Shi W."/>
            <person name="Du L."/>
            <person name="Sun Y."/>
            <person name="Zhan W."/>
            <person name="Jiang J.F."/>
            <person name="Wang Q."/>
            <person name="Zhang B."/>
            <person name="Ji P."/>
            <person name="Bell-Sakyi L."/>
            <person name="Cui X.M."/>
            <person name="Yuan T.T."/>
            <person name="Jiang B.G."/>
            <person name="Yang W.F."/>
            <person name="Lam T.T."/>
            <person name="Chang Q.C."/>
            <person name="Ding S.J."/>
            <person name="Wang X.J."/>
            <person name="Zhu J.G."/>
            <person name="Ruan X.D."/>
            <person name="Zhao L."/>
            <person name="Wei J.T."/>
            <person name="Ye R.Z."/>
            <person name="Que T.C."/>
            <person name="Du C.H."/>
            <person name="Zhou Y.H."/>
            <person name="Cheng J.X."/>
            <person name="Dai P.F."/>
            <person name="Guo W.B."/>
            <person name="Han X.H."/>
            <person name="Huang E.J."/>
            <person name="Li L.F."/>
            <person name="Wei W."/>
            <person name="Gao Y.C."/>
            <person name="Liu J.Z."/>
            <person name="Shao H.Z."/>
            <person name="Wang X."/>
            <person name="Wang C.C."/>
            <person name="Yang T.C."/>
            <person name="Huo Q.B."/>
            <person name="Li W."/>
            <person name="Chen H.Y."/>
            <person name="Chen S.E."/>
            <person name="Zhou L.G."/>
            <person name="Ni X.B."/>
            <person name="Tian J.H."/>
            <person name="Sheng Y."/>
            <person name="Liu T."/>
            <person name="Pan Y.S."/>
            <person name="Xia L.Y."/>
            <person name="Li J."/>
            <person name="Zhao F."/>
            <person name="Cao W.C."/>
        </authorList>
    </citation>
    <scope>NUCLEOTIDE SEQUENCE [LARGE SCALE GENOMIC DNA]</scope>
    <source>
        <strain evidence="7">HaeL-2018</strain>
    </source>
</reference>
<accession>A0A9J6G994</accession>
<dbReference type="EMBL" id="JABSTR010000005">
    <property type="protein sequence ID" value="KAH9371771.1"/>
    <property type="molecule type" value="Genomic_DNA"/>
</dbReference>
<dbReference type="InterPro" id="IPR036188">
    <property type="entry name" value="FAD/NAD-bd_sf"/>
</dbReference>
<dbReference type="AlphaFoldDB" id="A0A9J6G994"/>
<dbReference type="Proteomes" id="UP000821853">
    <property type="component" value="Chromosome 3"/>
</dbReference>
<proteinExistence type="inferred from homology"/>
<protein>
    <recommendedName>
        <fullName evidence="6">Glucose-methanol-choline oxidoreductase N-terminal domain-containing protein</fullName>
    </recommendedName>
</protein>
<evidence type="ECO:0000259" key="6">
    <source>
        <dbReference type="PROSITE" id="PS00623"/>
    </source>
</evidence>
<dbReference type="GO" id="GO:0050660">
    <property type="term" value="F:flavin adenine dinucleotide binding"/>
    <property type="evidence" value="ECO:0007669"/>
    <property type="project" value="InterPro"/>
</dbReference>
<evidence type="ECO:0000256" key="1">
    <source>
        <dbReference type="ARBA" id="ARBA00001974"/>
    </source>
</evidence>
<evidence type="ECO:0000256" key="2">
    <source>
        <dbReference type="ARBA" id="ARBA00010790"/>
    </source>
</evidence>
<evidence type="ECO:0000256" key="4">
    <source>
        <dbReference type="ARBA" id="ARBA00022827"/>
    </source>
</evidence>
<keyword evidence="4 5" id="KW-0274">FAD</keyword>
<dbReference type="SUPFAM" id="SSF51905">
    <property type="entry name" value="FAD/NAD(P)-binding domain"/>
    <property type="match status" value="1"/>
</dbReference>
<dbReference type="OrthoDB" id="6511838at2759"/>
<dbReference type="Gene3D" id="3.30.560.10">
    <property type="entry name" value="Glucose Oxidase, domain 3"/>
    <property type="match status" value="1"/>
</dbReference>
<evidence type="ECO:0000313" key="7">
    <source>
        <dbReference type="EMBL" id="KAH9371771.1"/>
    </source>
</evidence>
<dbReference type="PROSITE" id="PS00623">
    <property type="entry name" value="GMC_OXRED_1"/>
    <property type="match status" value="1"/>
</dbReference>